<dbReference type="CDD" id="cd00959">
    <property type="entry name" value="DeoC"/>
    <property type="match status" value="1"/>
</dbReference>
<keyword evidence="4 7" id="KW-0704">Schiff base</keyword>
<dbReference type="SUPFAM" id="SSF51569">
    <property type="entry name" value="Aldolase"/>
    <property type="match status" value="1"/>
</dbReference>
<dbReference type="GO" id="GO:0005737">
    <property type="term" value="C:cytoplasm"/>
    <property type="evidence" value="ECO:0007669"/>
    <property type="project" value="UniProtKB-SubCell"/>
</dbReference>
<dbReference type="Pfam" id="PF01791">
    <property type="entry name" value="DeoC"/>
    <property type="match status" value="1"/>
</dbReference>
<organism evidence="8 9">
    <name type="scientific">Bizionia paragorgiae</name>
    <dbReference type="NCBI Taxonomy" id="283786"/>
    <lineage>
        <taxon>Bacteria</taxon>
        <taxon>Pseudomonadati</taxon>
        <taxon>Bacteroidota</taxon>
        <taxon>Flavobacteriia</taxon>
        <taxon>Flavobacteriales</taxon>
        <taxon>Flavobacteriaceae</taxon>
        <taxon>Bizionia</taxon>
    </lineage>
</organism>
<evidence type="ECO:0000256" key="1">
    <source>
        <dbReference type="ARBA" id="ARBA00010936"/>
    </source>
</evidence>
<dbReference type="GO" id="GO:0016052">
    <property type="term" value="P:carbohydrate catabolic process"/>
    <property type="evidence" value="ECO:0007669"/>
    <property type="project" value="TreeGrafter"/>
</dbReference>
<dbReference type="GO" id="GO:0009264">
    <property type="term" value="P:deoxyribonucleotide catabolic process"/>
    <property type="evidence" value="ECO:0007669"/>
    <property type="project" value="UniProtKB-UniRule"/>
</dbReference>
<dbReference type="RefSeq" id="WP_092133299.1">
    <property type="nucleotide sequence ID" value="NZ_FNQK01000006.1"/>
</dbReference>
<dbReference type="UniPathway" id="UPA00002">
    <property type="reaction ID" value="UER00468"/>
</dbReference>
<evidence type="ECO:0000256" key="2">
    <source>
        <dbReference type="ARBA" id="ARBA00022490"/>
    </source>
</evidence>
<gene>
    <name evidence="7" type="primary">deoC</name>
    <name evidence="8" type="ORF">SAMN04487990_106168</name>
</gene>
<dbReference type="PIRSF" id="PIRSF001357">
    <property type="entry name" value="DeoC"/>
    <property type="match status" value="1"/>
</dbReference>
<dbReference type="InterPro" id="IPR011343">
    <property type="entry name" value="DeoC"/>
</dbReference>
<comment type="catalytic activity">
    <reaction evidence="5 7">
        <text>2-deoxy-D-ribose 5-phosphate = D-glyceraldehyde 3-phosphate + acetaldehyde</text>
        <dbReference type="Rhea" id="RHEA:12821"/>
        <dbReference type="ChEBI" id="CHEBI:15343"/>
        <dbReference type="ChEBI" id="CHEBI:59776"/>
        <dbReference type="ChEBI" id="CHEBI:62877"/>
        <dbReference type="EC" id="4.1.2.4"/>
    </reaction>
</comment>
<dbReference type="GO" id="GO:0004139">
    <property type="term" value="F:deoxyribose-phosphate aldolase activity"/>
    <property type="evidence" value="ECO:0007669"/>
    <property type="project" value="UniProtKB-UniRule"/>
</dbReference>
<keyword evidence="3 7" id="KW-0456">Lyase</keyword>
<feature type="active site" description="Proton donor/acceptor" evidence="7">
    <location>
        <position position="90"/>
    </location>
</feature>
<evidence type="ECO:0000313" key="9">
    <source>
        <dbReference type="Proteomes" id="UP000198846"/>
    </source>
</evidence>
<protein>
    <recommendedName>
        <fullName evidence="7">Deoxyribose-phosphate aldolase</fullName>
        <shortName evidence="7">DERA</shortName>
        <ecNumber evidence="7">4.1.2.4</ecNumber>
    </recommendedName>
    <alternativeName>
        <fullName evidence="7">2-deoxy-D-ribose 5-phosphate aldolase</fullName>
    </alternativeName>
    <alternativeName>
        <fullName evidence="7">Phosphodeoxyriboaldolase</fullName>
        <shortName evidence="7">Deoxyriboaldolase</shortName>
    </alternativeName>
</protein>
<evidence type="ECO:0000256" key="7">
    <source>
        <dbReference type="HAMAP-Rule" id="MF_00114"/>
    </source>
</evidence>
<dbReference type="PANTHER" id="PTHR10889">
    <property type="entry name" value="DEOXYRIBOSE-PHOSPHATE ALDOLASE"/>
    <property type="match status" value="1"/>
</dbReference>
<reference evidence="9" key="1">
    <citation type="submission" date="2016-10" db="EMBL/GenBank/DDBJ databases">
        <authorList>
            <person name="Varghese N."/>
            <person name="Submissions S."/>
        </authorList>
    </citation>
    <scope>NUCLEOTIDE SEQUENCE [LARGE SCALE GENOMIC DNA]</scope>
    <source>
        <strain evidence="9">DSM 23842</strain>
    </source>
</reference>
<evidence type="ECO:0000256" key="4">
    <source>
        <dbReference type="ARBA" id="ARBA00023270"/>
    </source>
</evidence>
<sequence length="224" mass="23933">MTPLNTFIDHTLLKPTATQEEIKTLCSEALKHQFFSVCVNSCYVPLAKQILKNSTVKVCSVVGFPLGAMSTAAKVEEAKNALKNGADEIDMVMNIGFFKSGDFTAVAHDIKAVKQIMPKNTLKVILETCYLNDKEIIKASELAIANGADFIKTSTGFGAGGATIKDVKLMLNSIQNHAVKVKASGGIRDTQTALEYINLGVSRLGTSNGVAIVSGDNNNNKSAY</sequence>
<dbReference type="HAMAP" id="MF_00114">
    <property type="entry name" value="DeoC_type1"/>
    <property type="match status" value="1"/>
</dbReference>
<proteinExistence type="inferred from homology"/>
<name>A0A1H3YG21_BIZPA</name>
<comment type="pathway">
    <text evidence="7">Carbohydrate degradation; 2-deoxy-D-ribose 1-phosphate degradation; D-glyceraldehyde 3-phosphate and acetaldehyde from 2-deoxy-alpha-D-ribose 1-phosphate: step 2/2.</text>
</comment>
<dbReference type="AlphaFoldDB" id="A0A1H3YG21"/>
<evidence type="ECO:0000256" key="3">
    <source>
        <dbReference type="ARBA" id="ARBA00023239"/>
    </source>
</evidence>
<feature type="active site" description="Proton donor/acceptor" evidence="7">
    <location>
        <position position="182"/>
    </location>
</feature>
<dbReference type="SMART" id="SM01133">
    <property type="entry name" value="DeoC"/>
    <property type="match status" value="1"/>
</dbReference>
<dbReference type="PANTHER" id="PTHR10889:SF1">
    <property type="entry name" value="DEOXYRIBOSE-PHOSPHATE ALDOLASE"/>
    <property type="match status" value="1"/>
</dbReference>
<dbReference type="Gene3D" id="3.20.20.70">
    <property type="entry name" value="Aldolase class I"/>
    <property type="match status" value="1"/>
</dbReference>
<dbReference type="STRING" id="283786.SAMN04487990_106168"/>
<evidence type="ECO:0000256" key="5">
    <source>
        <dbReference type="ARBA" id="ARBA00048791"/>
    </source>
</evidence>
<dbReference type="FunFam" id="3.20.20.70:FF:000044">
    <property type="entry name" value="Deoxyribose-phosphate aldolase"/>
    <property type="match status" value="1"/>
</dbReference>
<dbReference type="InterPro" id="IPR028581">
    <property type="entry name" value="DeoC_typeI"/>
</dbReference>
<accession>A0A1H3YG21</accession>
<dbReference type="InterPro" id="IPR002915">
    <property type="entry name" value="DeoC/FbaB/LacD_aldolase"/>
</dbReference>
<dbReference type="NCBIfam" id="TIGR00126">
    <property type="entry name" value="deoC"/>
    <property type="match status" value="1"/>
</dbReference>
<comment type="similarity">
    <text evidence="1 7">Belongs to the DeoC/FbaB aldolase family. DeoC type 1 subfamily.</text>
</comment>
<comment type="subcellular location">
    <subcellularLocation>
        <location evidence="7">Cytoplasm</location>
    </subcellularLocation>
</comment>
<evidence type="ECO:0000313" key="8">
    <source>
        <dbReference type="EMBL" id="SEA10051.1"/>
    </source>
</evidence>
<dbReference type="Proteomes" id="UP000198846">
    <property type="component" value="Unassembled WGS sequence"/>
</dbReference>
<feature type="active site" description="Schiff-base intermediate with acetaldehyde" evidence="7">
    <location>
        <position position="152"/>
    </location>
</feature>
<keyword evidence="2 7" id="KW-0963">Cytoplasm</keyword>
<dbReference type="GO" id="GO:0006018">
    <property type="term" value="P:2-deoxyribose 1-phosphate catabolic process"/>
    <property type="evidence" value="ECO:0007669"/>
    <property type="project" value="UniProtKB-UniRule"/>
</dbReference>
<dbReference type="OrthoDB" id="9778711at2"/>
<evidence type="ECO:0000256" key="6">
    <source>
        <dbReference type="ARBA" id="ARBA00056337"/>
    </source>
</evidence>
<dbReference type="EMBL" id="FNQK01000006">
    <property type="protein sequence ID" value="SEA10051.1"/>
    <property type="molecule type" value="Genomic_DNA"/>
</dbReference>
<comment type="function">
    <text evidence="6 7">Catalyzes a reversible aldol reaction between acetaldehyde and D-glyceraldehyde 3-phosphate to generate 2-deoxy-D-ribose 5-phosphate.</text>
</comment>
<keyword evidence="9" id="KW-1185">Reference proteome</keyword>
<dbReference type="InterPro" id="IPR013785">
    <property type="entry name" value="Aldolase_TIM"/>
</dbReference>
<dbReference type="EC" id="4.1.2.4" evidence="7"/>